<name>A0A561DHN3_9BACI</name>
<dbReference type="CDD" id="cd03379">
    <property type="entry name" value="beta_CA_cladeD"/>
    <property type="match status" value="1"/>
</dbReference>
<dbReference type="InterPro" id="IPR036874">
    <property type="entry name" value="Carbonic_anhydrase_sf"/>
</dbReference>
<protein>
    <recommendedName>
        <fullName evidence="2">carbonic anhydrase</fullName>
        <ecNumber evidence="2">4.2.1.1</ecNumber>
    </recommendedName>
</protein>
<dbReference type="GO" id="GO:0008270">
    <property type="term" value="F:zinc ion binding"/>
    <property type="evidence" value="ECO:0007669"/>
    <property type="project" value="InterPro"/>
</dbReference>
<dbReference type="SUPFAM" id="SSF53056">
    <property type="entry name" value="beta-carbonic anhydrase, cab"/>
    <property type="match status" value="1"/>
</dbReference>
<comment type="similarity">
    <text evidence="1">Belongs to the beta-class carbonic anhydrase family.</text>
</comment>
<evidence type="ECO:0000256" key="1">
    <source>
        <dbReference type="ARBA" id="ARBA00006217"/>
    </source>
</evidence>
<keyword evidence="8" id="KW-1185">Reference proteome</keyword>
<dbReference type="AlphaFoldDB" id="A0A561DHN3"/>
<dbReference type="Proteomes" id="UP000319671">
    <property type="component" value="Unassembled WGS sequence"/>
</dbReference>
<reference evidence="7 8" key="1">
    <citation type="submission" date="2019-06" db="EMBL/GenBank/DDBJ databases">
        <title>Sorghum-associated microbial communities from plants grown in Nebraska, USA.</title>
        <authorList>
            <person name="Schachtman D."/>
        </authorList>
    </citation>
    <scope>NUCLEOTIDE SEQUENCE [LARGE SCALE GENOMIC DNA]</scope>
    <source>
        <strain evidence="7 8">2482</strain>
    </source>
</reference>
<dbReference type="PANTHER" id="PTHR43175">
    <property type="entry name" value="CARBONIC ANHYDRASE"/>
    <property type="match status" value="1"/>
</dbReference>
<evidence type="ECO:0000256" key="2">
    <source>
        <dbReference type="ARBA" id="ARBA00012925"/>
    </source>
</evidence>
<proteinExistence type="inferred from homology"/>
<evidence type="ECO:0000256" key="5">
    <source>
        <dbReference type="ARBA" id="ARBA00048348"/>
    </source>
</evidence>
<dbReference type="EMBL" id="VIVN01000004">
    <property type="protein sequence ID" value="TWE02759.1"/>
    <property type="molecule type" value="Genomic_DNA"/>
</dbReference>
<dbReference type="PANTHER" id="PTHR43175:SF3">
    <property type="entry name" value="CARBON DISULFIDE HYDROLASE"/>
    <property type="match status" value="1"/>
</dbReference>
<feature type="binding site" evidence="6">
    <location>
        <position position="98"/>
    </location>
    <ligand>
        <name>Zn(2+)</name>
        <dbReference type="ChEBI" id="CHEBI:29105"/>
    </ligand>
</feature>
<dbReference type="GO" id="GO:0004089">
    <property type="term" value="F:carbonate dehydratase activity"/>
    <property type="evidence" value="ECO:0007669"/>
    <property type="project" value="UniProtKB-EC"/>
</dbReference>
<comment type="caution">
    <text evidence="7">The sequence shown here is derived from an EMBL/GenBank/DDBJ whole genome shotgun (WGS) entry which is preliminary data.</text>
</comment>
<dbReference type="Gene3D" id="3.40.1050.10">
    <property type="entry name" value="Carbonic anhydrase"/>
    <property type="match status" value="1"/>
</dbReference>
<dbReference type="SMART" id="SM00947">
    <property type="entry name" value="Pro_CA"/>
    <property type="match status" value="1"/>
</dbReference>
<organism evidence="7 8">
    <name type="scientific">Neobacillus bataviensis</name>
    <dbReference type="NCBI Taxonomy" id="220685"/>
    <lineage>
        <taxon>Bacteria</taxon>
        <taxon>Bacillati</taxon>
        <taxon>Bacillota</taxon>
        <taxon>Bacilli</taxon>
        <taxon>Bacillales</taxon>
        <taxon>Bacillaceae</taxon>
        <taxon>Neobacillus</taxon>
    </lineage>
</organism>
<keyword evidence="3 6" id="KW-0479">Metal-binding</keyword>
<comment type="catalytic activity">
    <reaction evidence="5">
        <text>hydrogencarbonate + H(+) = CO2 + H2O</text>
        <dbReference type="Rhea" id="RHEA:10748"/>
        <dbReference type="ChEBI" id="CHEBI:15377"/>
        <dbReference type="ChEBI" id="CHEBI:15378"/>
        <dbReference type="ChEBI" id="CHEBI:16526"/>
        <dbReference type="ChEBI" id="CHEBI:17544"/>
        <dbReference type="EC" id="4.2.1.1"/>
    </reaction>
</comment>
<dbReference type="InterPro" id="IPR001765">
    <property type="entry name" value="Carbonic_anhydrase"/>
</dbReference>
<dbReference type="RefSeq" id="WP_144564695.1">
    <property type="nucleotide sequence ID" value="NZ_VIVN01000004.1"/>
</dbReference>
<evidence type="ECO:0000313" key="8">
    <source>
        <dbReference type="Proteomes" id="UP000319671"/>
    </source>
</evidence>
<evidence type="ECO:0000256" key="3">
    <source>
        <dbReference type="ARBA" id="ARBA00022723"/>
    </source>
</evidence>
<evidence type="ECO:0000256" key="4">
    <source>
        <dbReference type="ARBA" id="ARBA00022833"/>
    </source>
</evidence>
<gene>
    <name evidence="7" type="ORF">FB550_104313</name>
</gene>
<feature type="binding site" evidence="6">
    <location>
        <position position="42"/>
    </location>
    <ligand>
        <name>Zn(2+)</name>
        <dbReference type="ChEBI" id="CHEBI:29105"/>
    </ligand>
</feature>
<accession>A0A561DHN3</accession>
<evidence type="ECO:0000313" key="7">
    <source>
        <dbReference type="EMBL" id="TWE02759.1"/>
    </source>
</evidence>
<feature type="binding site" evidence="6">
    <location>
        <position position="101"/>
    </location>
    <ligand>
        <name>Zn(2+)</name>
        <dbReference type="ChEBI" id="CHEBI:29105"/>
    </ligand>
</feature>
<feature type="binding site" evidence="6">
    <location>
        <position position="40"/>
    </location>
    <ligand>
        <name>Zn(2+)</name>
        <dbReference type="ChEBI" id="CHEBI:29105"/>
    </ligand>
</feature>
<keyword evidence="4 6" id="KW-0862">Zinc</keyword>
<sequence>MSSTILNDILDYNQKFVEDHEYEKYETTKFPNKKMVILTCMDTRLLELLPKALNLGNGDAKIIKDAGALVTHPFGSVMRSILVALYQLKAQEVLVIAHYDCGMSGMKAEPVIENMKERGISEETLKTLTYSGIDIEQWLRGFENVTESVEHSVDMIKNHPLMPKDIPVHGLVIDPKTGKLDLIVDGYKIG</sequence>
<evidence type="ECO:0000256" key="6">
    <source>
        <dbReference type="PIRSR" id="PIRSR601765-1"/>
    </source>
</evidence>
<dbReference type="EC" id="4.2.1.1" evidence="2"/>
<dbReference type="Pfam" id="PF00484">
    <property type="entry name" value="Pro_CA"/>
    <property type="match status" value="1"/>
</dbReference>
<comment type="cofactor">
    <cofactor evidence="6">
        <name>Zn(2+)</name>
        <dbReference type="ChEBI" id="CHEBI:29105"/>
    </cofactor>
    <text evidence="6">Binds 1 zinc ion per subunit.</text>
</comment>